<dbReference type="Proteomes" id="UP000828390">
    <property type="component" value="Unassembled WGS sequence"/>
</dbReference>
<evidence type="ECO:0000313" key="2">
    <source>
        <dbReference type="Proteomes" id="UP000828390"/>
    </source>
</evidence>
<dbReference type="AlphaFoldDB" id="A0A9D3Z2S7"/>
<protein>
    <submittedName>
        <fullName evidence="1">Uncharacterized protein</fullName>
    </submittedName>
</protein>
<gene>
    <name evidence="1" type="ORF">DPMN_071499</name>
</gene>
<reference evidence="1" key="1">
    <citation type="journal article" date="2019" name="bioRxiv">
        <title>The Genome of the Zebra Mussel, Dreissena polymorpha: A Resource for Invasive Species Research.</title>
        <authorList>
            <person name="McCartney M.A."/>
            <person name="Auch B."/>
            <person name="Kono T."/>
            <person name="Mallez S."/>
            <person name="Zhang Y."/>
            <person name="Obille A."/>
            <person name="Becker A."/>
            <person name="Abrahante J.E."/>
            <person name="Garbe J."/>
            <person name="Badalamenti J.P."/>
            <person name="Herman A."/>
            <person name="Mangelson H."/>
            <person name="Liachko I."/>
            <person name="Sullivan S."/>
            <person name="Sone E.D."/>
            <person name="Koren S."/>
            <person name="Silverstein K.A.T."/>
            <person name="Beckman K.B."/>
            <person name="Gohl D.M."/>
        </authorList>
    </citation>
    <scope>NUCLEOTIDE SEQUENCE</scope>
    <source>
        <strain evidence="1">Duluth1</strain>
        <tissue evidence="1">Whole animal</tissue>
    </source>
</reference>
<sequence length="54" mass="6203">MLTQQIMEAMATKGNLTVLWLDLTVTEQPVKRLGKWFRNSQRQGKCIRDAAAVR</sequence>
<organism evidence="1 2">
    <name type="scientific">Dreissena polymorpha</name>
    <name type="common">Zebra mussel</name>
    <name type="synonym">Mytilus polymorpha</name>
    <dbReference type="NCBI Taxonomy" id="45954"/>
    <lineage>
        <taxon>Eukaryota</taxon>
        <taxon>Metazoa</taxon>
        <taxon>Spiralia</taxon>
        <taxon>Lophotrochozoa</taxon>
        <taxon>Mollusca</taxon>
        <taxon>Bivalvia</taxon>
        <taxon>Autobranchia</taxon>
        <taxon>Heteroconchia</taxon>
        <taxon>Euheterodonta</taxon>
        <taxon>Imparidentia</taxon>
        <taxon>Neoheterodontei</taxon>
        <taxon>Myida</taxon>
        <taxon>Dreissenoidea</taxon>
        <taxon>Dreissenidae</taxon>
        <taxon>Dreissena</taxon>
    </lineage>
</organism>
<accession>A0A9D3Z2S7</accession>
<name>A0A9D3Z2S7_DREPO</name>
<proteinExistence type="predicted"/>
<evidence type="ECO:0000313" key="1">
    <source>
        <dbReference type="EMBL" id="KAH3711825.1"/>
    </source>
</evidence>
<reference evidence="1" key="2">
    <citation type="submission" date="2020-11" db="EMBL/GenBank/DDBJ databases">
        <authorList>
            <person name="McCartney M.A."/>
            <person name="Auch B."/>
            <person name="Kono T."/>
            <person name="Mallez S."/>
            <person name="Becker A."/>
            <person name="Gohl D.M."/>
            <person name="Silverstein K.A.T."/>
            <person name="Koren S."/>
            <person name="Bechman K.B."/>
            <person name="Herman A."/>
            <person name="Abrahante J.E."/>
            <person name="Garbe J."/>
        </authorList>
    </citation>
    <scope>NUCLEOTIDE SEQUENCE</scope>
    <source>
        <strain evidence="1">Duluth1</strain>
        <tissue evidence="1">Whole animal</tissue>
    </source>
</reference>
<keyword evidence="2" id="KW-1185">Reference proteome</keyword>
<dbReference type="EMBL" id="JAIWYP010000014">
    <property type="protein sequence ID" value="KAH3711825.1"/>
    <property type="molecule type" value="Genomic_DNA"/>
</dbReference>
<comment type="caution">
    <text evidence="1">The sequence shown here is derived from an EMBL/GenBank/DDBJ whole genome shotgun (WGS) entry which is preliminary data.</text>
</comment>